<comment type="similarity">
    <text evidence="1">Belongs to the sulfatase family.</text>
</comment>
<dbReference type="InterPro" id="IPR000917">
    <property type="entry name" value="Sulfatase_N"/>
</dbReference>
<comment type="caution">
    <text evidence="6">The sequence shown here is derived from an EMBL/GenBank/DDBJ whole genome shotgun (WGS) entry which is preliminary data.</text>
</comment>
<dbReference type="InterPro" id="IPR024607">
    <property type="entry name" value="Sulfatase_CS"/>
</dbReference>
<evidence type="ECO:0000313" key="6">
    <source>
        <dbReference type="EMBL" id="CAK7235891.1"/>
    </source>
</evidence>
<evidence type="ECO:0000256" key="4">
    <source>
        <dbReference type="ARBA" id="ARBA00022837"/>
    </source>
</evidence>
<reference evidence="6 7" key="1">
    <citation type="submission" date="2024-01" db="EMBL/GenBank/DDBJ databases">
        <authorList>
            <person name="Allen C."/>
            <person name="Tagirdzhanova G."/>
        </authorList>
    </citation>
    <scope>NUCLEOTIDE SEQUENCE [LARGE SCALE GENOMIC DNA]</scope>
</reference>
<gene>
    <name evidence="6" type="ORF">SCUCBS95973_009421</name>
</gene>
<dbReference type="InterPro" id="IPR050738">
    <property type="entry name" value="Sulfatase"/>
</dbReference>
<evidence type="ECO:0000256" key="2">
    <source>
        <dbReference type="ARBA" id="ARBA00022723"/>
    </source>
</evidence>
<dbReference type="Gene3D" id="3.30.1120.10">
    <property type="match status" value="1"/>
</dbReference>
<keyword evidence="7" id="KW-1185">Reference proteome</keyword>
<dbReference type="CDD" id="cd16025">
    <property type="entry name" value="PAS_like"/>
    <property type="match status" value="1"/>
</dbReference>
<dbReference type="InterPro" id="IPR017850">
    <property type="entry name" value="Alkaline_phosphatase_core_sf"/>
</dbReference>
<dbReference type="Proteomes" id="UP001642405">
    <property type="component" value="Unassembled WGS sequence"/>
</dbReference>
<accession>A0ABP0CX88</accession>
<dbReference type="PANTHER" id="PTHR42693">
    <property type="entry name" value="ARYLSULFATASE FAMILY MEMBER"/>
    <property type="match status" value="1"/>
</dbReference>
<evidence type="ECO:0000259" key="5">
    <source>
        <dbReference type="Pfam" id="PF00884"/>
    </source>
</evidence>
<dbReference type="Pfam" id="PF00884">
    <property type="entry name" value="Sulfatase"/>
    <property type="match status" value="1"/>
</dbReference>
<keyword evidence="4" id="KW-0106">Calcium</keyword>
<organism evidence="6 7">
    <name type="scientific">Sporothrix curviconia</name>
    <dbReference type="NCBI Taxonomy" id="1260050"/>
    <lineage>
        <taxon>Eukaryota</taxon>
        <taxon>Fungi</taxon>
        <taxon>Dikarya</taxon>
        <taxon>Ascomycota</taxon>
        <taxon>Pezizomycotina</taxon>
        <taxon>Sordariomycetes</taxon>
        <taxon>Sordariomycetidae</taxon>
        <taxon>Ophiostomatales</taxon>
        <taxon>Ophiostomataceae</taxon>
        <taxon>Sporothrix</taxon>
    </lineage>
</organism>
<proteinExistence type="inferred from homology"/>
<keyword evidence="2" id="KW-0479">Metal-binding</keyword>
<evidence type="ECO:0000256" key="3">
    <source>
        <dbReference type="ARBA" id="ARBA00022801"/>
    </source>
</evidence>
<dbReference type="Gene3D" id="3.40.720.10">
    <property type="entry name" value="Alkaline Phosphatase, subunit A"/>
    <property type="match status" value="1"/>
</dbReference>
<name>A0ABP0CX88_9PEZI</name>
<protein>
    <recommendedName>
        <fullName evidence="5">Sulfatase N-terminal domain-containing protein</fullName>
    </recommendedName>
</protein>
<dbReference type="EMBL" id="CAWUHB010000105">
    <property type="protein sequence ID" value="CAK7235891.1"/>
    <property type="molecule type" value="Genomic_DNA"/>
</dbReference>
<keyword evidence="3" id="KW-0378">Hydrolase</keyword>
<feature type="domain" description="Sulfatase N-terminal" evidence="5">
    <location>
        <begin position="8"/>
        <end position="444"/>
    </location>
</feature>
<evidence type="ECO:0000313" key="7">
    <source>
        <dbReference type="Proteomes" id="UP001642405"/>
    </source>
</evidence>
<evidence type="ECO:0000256" key="1">
    <source>
        <dbReference type="ARBA" id="ARBA00008779"/>
    </source>
</evidence>
<dbReference type="PROSITE" id="PS00149">
    <property type="entry name" value="SULFATASE_2"/>
    <property type="match status" value="1"/>
</dbReference>
<sequence>MASPHKRPNFLIVVADDLGFSDTGPYGSEIATPVLDRLAADGTLFTDFHTAPACSPTRAMLMSGTDNHIAGIGAMWEQMRGFPEIYQDKPGYEGYLNYRVAALPEVLQDAGYLTLMSGKWHLGMKKEVAPCARGFDKSFVYLAGAGNHYAKEPQLDKGIPRLPMLCGDGLYMAGDQFLDRQVDLPPDFYSSKSFVDEMLGFLKGRSVEESQQPFFGYLAFTAPHWPLQAPKETISKYSGFYDDGPDALRLRRLKALVQRGLVPSDAEAAPVQRSLKAWDDMPFLDKNWADMTPDEQAKSSRLMEIYAAMVDEMDQHLGRVVSYLESSGELDNTFILFMSDNGAEGALLEALPILNGRSLAEVIEQHYDNSMANLGEANSFGWYGPQWASAATAPSRAFKGYTTEGGIRCPCIVRYPPLVTLPSNVSHAFTTVMDIMPTLLDIAQVTPPVSPFRARTIVPMRGKSWAAHLANLDTETPHNADQDCTNWELFGCRAVRQGPWKAVFMYPPKGSGEWELYNLDNDPGEIHDMAMVEANRLKQLMLQYEAYVQDAGVFDGYLAVQQARAKKK</sequence>
<dbReference type="PANTHER" id="PTHR42693:SF33">
    <property type="entry name" value="ARYLSULFATASE"/>
    <property type="match status" value="1"/>
</dbReference>
<dbReference type="SUPFAM" id="SSF53649">
    <property type="entry name" value="Alkaline phosphatase-like"/>
    <property type="match status" value="1"/>
</dbReference>